<dbReference type="InterPro" id="IPR036388">
    <property type="entry name" value="WH-like_DNA-bd_sf"/>
</dbReference>
<sequence>MDHGRPESDSQTVSSGVDTERSPEHNPSLPAMASLRGNFTNEICKRHACIQHPRRCGFALAKDWTEGATTAHACSGPGWGADHVHGTIHHAMSLLVRDEATAAAAASAGASRIGRTSRSINTSISLSRIIRNHNSMISRYRGWGRTTGLNFGKFPFFHCQCSTLQQGLDDIHLLWLSLHFTEISLDQIHVCPHGSCFFFMREEQELEKVNDTYDKLLSEVPKNKQITPSILSEHPRSTVPGPLIKLAVDFDPRVWRPTVALSSLMADDDFDGLPMYVEEEEVEAEKQKRRQQSRQPPPPPPPRVTPEELARTEFNEAMARKLFEYDPKLGGSYYTRVWFLDFTKVDIDEESIALN</sequence>
<accession>A0A3L6SQ09</accession>
<proteinExistence type="predicted"/>
<feature type="compositionally biased region" description="Pro residues" evidence="1">
    <location>
        <begin position="295"/>
        <end position="304"/>
    </location>
</feature>
<comment type="caution">
    <text evidence="2">The sequence shown here is derived from an EMBL/GenBank/DDBJ whole genome shotgun (WGS) entry which is preliminary data.</text>
</comment>
<evidence type="ECO:0000313" key="3">
    <source>
        <dbReference type="Proteomes" id="UP000275267"/>
    </source>
</evidence>
<dbReference type="Proteomes" id="UP000275267">
    <property type="component" value="Unassembled WGS sequence"/>
</dbReference>
<gene>
    <name evidence="2" type="ORF">C2845_PM07G20540</name>
</gene>
<name>A0A3L6SQ09_PANMI</name>
<dbReference type="Gene3D" id="1.10.10.10">
    <property type="entry name" value="Winged helix-like DNA-binding domain superfamily/Winged helix DNA-binding domain"/>
    <property type="match status" value="1"/>
</dbReference>
<dbReference type="EMBL" id="PQIB02000004">
    <property type="protein sequence ID" value="RLN24751.1"/>
    <property type="molecule type" value="Genomic_DNA"/>
</dbReference>
<evidence type="ECO:0000256" key="1">
    <source>
        <dbReference type="SAM" id="MobiDB-lite"/>
    </source>
</evidence>
<evidence type="ECO:0000313" key="2">
    <source>
        <dbReference type="EMBL" id="RLN24751.1"/>
    </source>
</evidence>
<protein>
    <submittedName>
        <fullName evidence="2">Uncharacterized protein</fullName>
    </submittedName>
</protein>
<feature type="region of interest" description="Disordered" evidence="1">
    <location>
        <begin position="1"/>
        <end position="33"/>
    </location>
</feature>
<feature type="region of interest" description="Disordered" evidence="1">
    <location>
        <begin position="280"/>
        <end position="307"/>
    </location>
</feature>
<reference evidence="3" key="1">
    <citation type="journal article" date="2019" name="Nat. Commun.">
        <title>The genome of broomcorn millet.</title>
        <authorList>
            <person name="Zou C."/>
            <person name="Miki D."/>
            <person name="Li D."/>
            <person name="Tang Q."/>
            <person name="Xiao L."/>
            <person name="Rajput S."/>
            <person name="Deng P."/>
            <person name="Jia W."/>
            <person name="Huang R."/>
            <person name="Zhang M."/>
            <person name="Sun Y."/>
            <person name="Hu J."/>
            <person name="Fu X."/>
            <person name="Schnable P.S."/>
            <person name="Li F."/>
            <person name="Zhang H."/>
            <person name="Feng B."/>
            <person name="Zhu X."/>
            <person name="Liu R."/>
            <person name="Schnable J.C."/>
            <person name="Zhu J.-K."/>
            <person name="Zhang H."/>
        </authorList>
    </citation>
    <scope>NUCLEOTIDE SEQUENCE [LARGE SCALE GENOMIC DNA]</scope>
</reference>
<dbReference type="AlphaFoldDB" id="A0A3L6SQ09"/>
<organism evidence="2 3">
    <name type="scientific">Panicum miliaceum</name>
    <name type="common">Proso millet</name>
    <name type="synonym">Broomcorn millet</name>
    <dbReference type="NCBI Taxonomy" id="4540"/>
    <lineage>
        <taxon>Eukaryota</taxon>
        <taxon>Viridiplantae</taxon>
        <taxon>Streptophyta</taxon>
        <taxon>Embryophyta</taxon>
        <taxon>Tracheophyta</taxon>
        <taxon>Spermatophyta</taxon>
        <taxon>Magnoliopsida</taxon>
        <taxon>Liliopsida</taxon>
        <taxon>Poales</taxon>
        <taxon>Poaceae</taxon>
        <taxon>PACMAD clade</taxon>
        <taxon>Panicoideae</taxon>
        <taxon>Panicodae</taxon>
        <taxon>Paniceae</taxon>
        <taxon>Panicinae</taxon>
        <taxon>Panicum</taxon>
        <taxon>Panicum sect. Panicum</taxon>
    </lineage>
</organism>
<keyword evidence="3" id="KW-1185">Reference proteome</keyword>